<protein>
    <submittedName>
        <fullName evidence="2">Uncharacterized protein</fullName>
    </submittedName>
</protein>
<reference evidence="2 3" key="1">
    <citation type="submission" date="2019-03" db="EMBL/GenBank/DDBJ databases">
        <title>Genomic Encyclopedia of Type Strains, Phase IV (KMG-IV): sequencing the most valuable type-strain genomes for metagenomic binning, comparative biology and taxonomic classification.</title>
        <authorList>
            <person name="Goeker M."/>
        </authorList>
    </citation>
    <scope>NUCLEOTIDE SEQUENCE [LARGE SCALE GENOMIC DNA]</scope>
    <source>
        <strain evidence="2 3">DSM 103428</strain>
    </source>
</reference>
<evidence type="ECO:0000256" key="1">
    <source>
        <dbReference type="SAM" id="Phobius"/>
    </source>
</evidence>
<accession>A0A4V2PVR3</accession>
<gene>
    <name evidence="2" type="ORF">C7378_0081</name>
</gene>
<keyword evidence="1" id="KW-0812">Transmembrane</keyword>
<dbReference type="Proteomes" id="UP000295210">
    <property type="component" value="Unassembled WGS sequence"/>
</dbReference>
<dbReference type="AlphaFoldDB" id="A0A4V2PVR3"/>
<feature type="transmembrane region" description="Helical" evidence="1">
    <location>
        <begin position="20"/>
        <end position="37"/>
    </location>
</feature>
<name>A0A4V2PVR3_9BACT</name>
<organism evidence="2 3">
    <name type="scientific">Acidipila rosea</name>
    <dbReference type="NCBI Taxonomy" id="768535"/>
    <lineage>
        <taxon>Bacteria</taxon>
        <taxon>Pseudomonadati</taxon>
        <taxon>Acidobacteriota</taxon>
        <taxon>Terriglobia</taxon>
        <taxon>Terriglobales</taxon>
        <taxon>Acidobacteriaceae</taxon>
        <taxon>Acidipila</taxon>
    </lineage>
</organism>
<comment type="caution">
    <text evidence="2">The sequence shown here is derived from an EMBL/GenBank/DDBJ whole genome shotgun (WGS) entry which is preliminary data.</text>
</comment>
<sequence length="115" mass="12779">MSPVNVSVRNALELVHDGWFLLICLCIVCGLLSALAVKTRENGQWEALVVSRAFLFLFAAFWMIVCIQGWNDIRNASAVNAMFWLSPFVPILVALLIAGATFFIRPSTDEDDEST</sequence>
<evidence type="ECO:0000313" key="3">
    <source>
        <dbReference type="Proteomes" id="UP000295210"/>
    </source>
</evidence>
<evidence type="ECO:0000313" key="2">
    <source>
        <dbReference type="EMBL" id="TCK75101.1"/>
    </source>
</evidence>
<dbReference type="EMBL" id="SMGK01000001">
    <property type="protein sequence ID" value="TCK75101.1"/>
    <property type="molecule type" value="Genomic_DNA"/>
</dbReference>
<feature type="transmembrane region" description="Helical" evidence="1">
    <location>
        <begin position="82"/>
        <end position="104"/>
    </location>
</feature>
<keyword evidence="1" id="KW-0472">Membrane</keyword>
<keyword evidence="3" id="KW-1185">Reference proteome</keyword>
<proteinExistence type="predicted"/>
<feature type="transmembrane region" description="Helical" evidence="1">
    <location>
        <begin position="49"/>
        <end position="70"/>
    </location>
</feature>
<keyword evidence="1" id="KW-1133">Transmembrane helix</keyword>